<organism evidence="2 3">
    <name type="scientific">Daphnia magna</name>
    <dbReference type="NCBI Taxonomy" id="35525"/>
    <lineage>
        <taxon>Eukaryota</taxon>
        <taxon>Metazoa</taxon>
        <taxon>Ecdysozoa</taxon>
        <taxon>Arthropoda</taxon>
        <taxon>Crustacea</taxon>
        <taxon>Branchiopoda</taxon>
        <taxon>Diplostraca</taxon>
        <taxon>Cladocera</taxon>
        <taxon>Anomopoda</taxon>
        <taxon>Daphniidae</taxon>
        <taxon>Daphnia</taxon>
    </lineage>
</organism>
<dbReference type="AlphaFoldDB" id="A0A164ZPE4"/>
<dbReference type="Proteomes" id="UP000076858">
    <property type="component" value="Unassembled WGS sequence"/>
</dbReference>
<keyword evidence="3" id="KW-1185">Reference proteome</keyword>
<evidence type="ECO:0000256" key="1">
    <source>
        <dbReference type="SAM" id="MobiDB-lite"/>
    </source>
</evidence>
<proteinExistence type="predicted"/>
<comment type="caution">
    <text evidence="2">The sequence shown here is derived from an EMBL/GenBank/DDBJ whole genome shotgun (WGS) entry which is preliminary data.</text>
</comment>
<accession>A0A164ZPE4</accession>
<evidence type="ECO:0000313" key="3">
    <source>
        <dbReference type="Proteomes" id="UP000076858"/>
    </source>
</evidence>
<sequence>MGEVHLREFVNSISMVLSKSAKRISRQSQSADDTRESIGKIAQKHEK</sequence>
<reference evidence="2 3" key="1">
    <citation type="submission" date="2016-03" db="EMBL/GenBank/DDBJ databases">
        <title>EvidentialGene: Evidence-directed Construction of Genes on Genomes.</title>
        <authorList>
            <person name="Gilbert D.G."/>
            <person name="Choi J.-H."/>
            <person name="Mockaitis K."/>
            <person name="Colbourne J."/>
            <person name="Pfrender M."/>
        </authorList>
    </citation>
    <scope>NUCLEOTIDE SEQUENCE [LARGE SCALE GENOMIC DNA]</scope>
    <source>
        <strain evidence="2 3">Xinb3</strain>
        <tissue evidence="2">Complete organism</tissue>
    </source>
</reference>
<feature type="region of interest" description="Disordered" evidence="1">
    <location>
        <begin position="20"/>
        <end position="47"/>
    </location>
</feature>
<evidence type="ECO:0000313" key="2">
    <source>
        <dbReference type="EMBL" id="KZS16581.1"/>
    </source>
</evidence>
<name>A0A164ZPE4_9CRUS</name>
<feature type="compositionally biased region" description="Basic and acidic residues" evidence="1">
    <location>
        <begin position="32"/>
        <end position="47"/>
    </location>
</feature>
<gene>
    <name evidence="2" type="ORF">APZ42_017179</name>
</gene>
<protein>
    <submittedName>
        <fullName evidence="2">Uncharacterized protein</fullName>
    </submittedName>
</protein>
<dbReference type="EMBL" id="LRGB01000687">
    <property type="protein sequence ID" value="KZS16581.1"/>
    <property type="molecule type" value="Genomic_DNA"/>
</dbReference>